<dbReference type="GO" id="GO:0008270">
    <property type="term" value="F:zinc ion binding"/>
    <property type="evidence" value="ECO:0007669"/>
    <property type="project" value="InterPro"/>
</dbReference>
<evidence type="ECO:0000259" key="1">
    <source>
        <dbReference type="SMART" id="SM00868"/>
    </source>
</evidence>
<gene>
    <name evidence="2" type="ORF">NQ314_004924</name>
</gene>
<evidence type="ECO:0000313" key="2">
    <source>
        <dbReference type="EMBL" id="KAJ8964416.1"/>
    </source>
</evidence>
<name>A0AAV8ZL12_9CUCU</name>
<dbReference type="SMART" id="SM00868">
    <property type="entry name" value="zf-AD"/>
    <property type="match status" value="1"/>
</dbReference>
<comment type="caution">
    <text evidence="2">The sequence shown here is derived from an EMBL/GenBank/DDBJ whole genome shotgun (WGS) entry which is preliminary data.</text>
</comment>
<organism evidence="2 3">
    <name type="scientific">Rhamnusium bicolor</name>
    <dbReference type="NCBI Taxonomy" id="1586634"/>
    <lineage>
        <taxon>Eukaryota</taxon>
        <taxon>Metazoa</taxon>
        <taxon>Ecdysozoa</taxon>
        <taxon>Arthropoda</taxon>
        <taxon>Hexapoda</taxon>
        <taxon>Insecta</taxon>
        <taxon>Pterygota</taxon>
        <taxon>Neoptera</taxon>
        <taxon>Endopterygota</taxon>
        <taxon>Coleoptera</taxon>
        <taxon>Polyphaga</taxon>
        <taxon>Cucujiformia</taxon>
        <taxon>Chrysomeloidea</taxon>
        <taxon>Cerambycidae</taxon>
        <taxon>Lepturinae</taxon>
        <taxon>Rhagiini</taxon>
        <taxon>Rhamnusium</taxon>
    </lineage>
</organism>
<accession>A0AAV8ZL12</accession>
<protein>
    <recommendedName>
        <fullName evidence="1">ZAD domain-containing protein</fullName>
    </recommendedName>
</protein>
<keyword evidence="3" id="KW-1185">Reference proteome</keyword>
<evidence type="ECO:0000313" key="3">
    <source>
        <dbReference type="Proteomes" id="UP001162156"/>
    </source>
</evidence>
<dbReference type="InterPro" id="IPR012934">
    <property type="entry name" value="Znf_AD"/>
</dbReference>
<proteinExistence type="predicted"/>
<feature type="domain" description="ZAD" evidence="1">
    <location>
        <begin position="16"/>
        <end position="84"/>
    </location>
</feature>
<reference evidence="2" key="1">
    <citation type="journal article" date="2023" name="Insect Mol. Biol.">
        <title>Genome sequencing provides insights into the evolution of gene families encoding plant cell wall-degrading enzymes in longhorned beetles.</title>
        <authorList>
            <person name="Shin N.R."/>
            <person name="Okamura Y."/>
            <person name="Kirsch R."/>
            <person name="Pauchet Y."/>
        </authorList>
    </citation>
    <scope>NUCLEOTIDE SEQUENCE</scope>
    <source>
        <strain evidence="2">RBIC_L_NR</strain>
    </source>
</reference>
<dbReference type="GO" id="GO:0005634">
    <property type="term" value="C:nucleus"/>
    <property type="evidence" value="ECO:0007669"/>
    <property type="project" value="InterPro"/>
</dbReference>
<sequence length="177" mass="20096">MDYLCLLSKMPHRKRICRLCFKTCVDNFRAIENNAKETLDILLLKIDLSVSEEPVICTNCAENLGKLFDFKSTCLYTQGYVGPFVNSARLDLKDVYQSKGESENSIGIPKDHTIYGFCILCGFCMDLLTSCSLVSPDSKEEGVILEKMMLEKCLPELVCILILYKTLLILNEKKSRK</sequence>
<dbReference type="AlphaFoldDB" id="A0AAV8ZL12"/>
<dbReference type="EMBL" id="JANEYF010001359">
    <property type="protein sequence ID" value="KAJ8964416.1"/>
    <property type="molecule type" value="Genomic_DNA"/>
</dbReference>
<dbReference type="Proteomes" id="UP001162156">
    <property type="component" value="Unassembled WGS sequence"/>
</dbReference>